<accession>A0A9N9BZP4</accession>
<dbReference type="SUPFAM" id="SSF81296">
    <property type="entry name" value="E set domains"/>
    <property type="match status" value="1"/>
</dbReference>
<protein>
    <submittedName>
        <fullName evidence="3">1342_t:CDS:1</fullName>
    </submittedName>
</protein>
<dbReference type="InterPro" id="IPR014756">
    <property type="entry name" value="Ig_E-set"/>
</dbReference>
<dbReference type="GO" id="GO:0005737">
    <property type="term" value="C:cytoplasm"/>
    <property type="evidence" value="ECO:0007669"/>
    <property type="project" value="TreeGrafter"/>
</dbReference>
<dbReference type="Proteomes" id="UP000789739">
    <property type="component" value="Unassembled WGS sequence"/>
</dbReference>
<sequence>MTKIWRHKESLSSGEDKKPPTGPRFGIDFEVGRTLTLRPDYIVRGVVVLTILENENPLCVCDVMIKFKENDAVVFFEHRSRSITKRESLLSIVQSCVSRPAEETVVAKLKDGTGPVLKEVIKGTIFDCSEHIWSGDHETPGEHGQGGDYCPWEELAAGVYHFPFAVKLPPVNFPPSIEGPRGFSIRYTWQPVLRVAGGTCIDGPALVTPFVPTTFAPPGEDWVYKKTLYKTSKKLTTKKELVDVEAVLLGNVFAPGQELQFTLRLTNHFNGRITFVHCSLRKHFEGPLDQDFPCENHERSLASTERRCNISSKKTEELRFSLTIPRKHRHVPPTHTGRHIRVHYTLRCVIQAETGKVLTKMQCHEVIIPITLASYANITLENCVLPTFPSHERLQMAPFFFDPLQDFPPDSRIHFGGDYYMHENSFTLSPMNGYLYDHLNALDGEHEDSSSSHSPYSGSGSGIYSEYSIGEWNTDSFTLASSVGSRDRVERSLFTRQRLERRM</sequence>
<reference evidence="3" key="1">
    <citation type="submission" date="2021-06" db="EMBL/GenBank/DDBJ databases">
        <authorList>
            <person name="Kallberg Y."/>
            <person name="Tangrot J."/>
            <person name="Rosling A."/>
        </authorList>
    </citation>
    <scope>NUCLEOTIDE SEQUENCE</scope>
    <source>
        <strain evidence="3">BR232B</strain>
    </source>
</reference>
<evidence type="ECO:0000256" key="1">
    <source>
        <dbReference type="SAM" id="MobiDB-lite"/>
    </source>
</evidence>
<dbReference type="InterPro" id="IPR014752">
    <property type="entry name" value="Arrestin-like_C"/>
</dbReference>
<feature type="domain" description="Arrestin C-terminal-like" evidence="2">
    <location>
        <begin position="238"/>
        <end position="377"/>
    </location>
</feature>
<dbReference type="EMBL" id="CAJVPI010000908">
    <property type="protein sequence ID" value="CAG8581497.1"/>
    <property type="molecule type" value="Genomic_DNA"/>
</dbReference>
<dbReference type="Gene3D" id="2.60.40.640">
    <property type="match status" value="2"/>
</dbReference>
<evidence type="ECO:0000313" key="3">
    <source>
        <dbReference type="EMBL" id="CAG8581497.1"/>
    </source>
</evidence>
<name>A0A9N9BZP4_9GLOM</name>
<feature type="region of interest" description="Disordered" evidence="1">
    <location>
        <begin position="1"/>
        <end position="23"/>
    </location>
</feature>
<keyword evidence="4" id="KW-1185">Reference proteome</keyword>
<dbReference type="GO" id="GO:0015031">
    <property type="term" value="P:protein transport"/>
    <property type="evidence" value="ECO:0007669"/>
    <property type="project" value="TreeGrafter"/>
</dbReference>
<dbReference type="PANTHER" id="PTHR11188">
    <property type="entry name" value="ARRESTIN DOMAIN CONTAINING PROTEIN"/>
    <property type="match status" value="1"/>
</dbReference>
<dbReference type="Pfam" id="PF02752">
    <property type="entry name" value="Arrestin_C"/>
    <property type="match status" value="1"/>
</dbReference>
<dbReference type="AlphaFoldDB" id="A0A9N9BZP4"/>
<evidence type="ECO:0000259" key="2">
    <source>
        <dbReference type="SMART" id="SM01017"/>
    </source>
</evidence>
<gene>
    <name evidence="3" type="ORF">PBRASI_LOCUS6642</name>
</gene>
<dbReference type="InterPro" id="IPR050357">
    <property type="entry name" value="Arrestin_domain-protein"/>
</dbReference>
<organism evidence="3 4">
    <name type="scientific">Paraglomus brasilianum</name>
    <dbReference type="NCBI Taxonomy" id="144538"/>
    <lineage>
        <taxon>Eukaryota</taxon>
        <taxon>Fungi</taxon>
        <taxon>Fungi incertae sedis</taxon>
        <taxon>Mucoromycota</taxon>
        <taxon>Glomeromycotina</taxon>
        <taxon>Glomeromycetes</taxon>
        <taxon>Paraglomerales</taxon>
        <taxon>Paraglomeraceae</taxon>
        <taxon>Paraglomus</taxon>
    </lineage>
</organism>
<proteinExistence type="predicted"/>
<comment type="caution">
    <text evidence="3">The sequence shown here is derived from an EMBL/GenBank/DDBJ whole genome shotgun (WGS) entry which is preliminary data.</text>
</comment>
<dbReference type="SMART" id="SM01017">
    <property type="entry name" value="Arrestin_C"/>
    <property type="match status" value="1"/>
</dbReference>
<dbReference type="OrthoDB" id="9984275at2759"/>
<dbReference type="PANTHER" id="PTHR11188:SF17">
    <property type="entry name" value="FI21816P1"/>
    <property type="match status" value="1"/>
</dbReference>
<dbReference type="InterPro" id="IPR011022">
    <property type="entry name" value="Arrestin_C-like"/>
</dbReference>
<feature type="compositionally biased region" description="Basic and acidic residues" evidence="1">
    <location>
        <begin position="7"/>
        <end position="19"/>
    </location>
</feature>
<evidence type="ECO:0000313" key="4">
    <source>
        <dbReference type="Proteomes" id="UP000789739"/>
    </source>
</evidence>